<dbReference type="GO" id="GO:0016787">
    <property type="term" value="F:hydrolase activity"/>
    <property type="evidence" value="ECO:0007669"/>
    <property type="project" value="UniProtKB-KW"/>
</dbReference>
<evidence type="ECO:0000256" key="1">
    <source>
        <dbReference type="SAM" id="MobiDB-lite"/>
    </source>
</evidence>
<gene>
    <name evidence="3" type="ORF">SAMN05216260_11411</name>
</gene>
<dbReference type="AlphaFoldDB" id="A0A1G7R6W8"/>
<accession>A0A1G7R6W8</accession>
<dbReference type="EMBL" id="FNAX01000014">
    <property type="protein sequence ID" value="SDG06488.1"/>
    <property type="molecule type" value="Genomic_DNA"/>
</dbReference>
<dbReference type="Proteomes" id="UP000198614">
    <property type="component" value="Unassembled WGS sequence"/>
</dbReference>
<organism evidence="3 4">
    <name type="scientific">Streptomyces griseoaurantiacus</name>
    <dbReference type="NCBI Taxonomy" id="68213"/>
    <lineage>
        <taxon>Bacteria</taxon>
        <taxon>Bacillati</taxon>
        <taxon>Actinomycetota</taxon>
        <taxon>Actinomycetes</taxon>
        <taxon>Kitasatosporales</taxon>
        <taxon>Streptomycetaceae</taxon>
        <taxon>Streptomyces</taxon>
        <taxon>Streptomyces aurantiacus group</taxon>
    </lineage>
</organism>
<evidence type="ECO:0000313" key="3">
    <source>
        <dbReference type="EMBL" id="SDG06488.1"/>
    </source>
</evidence>
<reference evidence="3 4" key="1">
    <citation type="submission" date="2016-10" db="EMBL/GenBank/DDBJ databases">
        <authorList>
            <person name="de Groot N.N."/>
        </authorList>
    </citation>
    <scope>NUCLEOTIDE SEQUENCE [LARGE SCALE GENOMIC DNA]</scope>
    <source>
        <strain evidence="3 4">CGMCC 4.1859</strain>
    </source>
</reference>
<feature type="region of interest" description="Disordered" evidence="1">
    <location>
        <begin position="1"/>
        <end position="77"/>
    </location>
</feature>
<name>A0A1G7R6W8_9ACTN</name>
<feature type="domain" description="DUF1023" evidence="2">
    <location>
        <begin position="164"/>
        <end position="328"/>
    </location>
</feature>
<feature type="compositionally biased region" description="Low complexity" evidence="1">
    <location>
        <begin position="1"/>
        <end position="27"/>
    </location>
</feature>
<dbReference type="SUPFAM" id="SSF53474">
    <property type="entry name" value="alpha/beta-Hydrolases"/>
    <property type="match status" value="1"/>
</dbReference>
<evidence type="ECO:0000313" key="4">
    <source>
        <dbReference type="Proteomes" id="UP000198614"/>
    </source>
</evidence>
<dbReference type="InterPro" id="IPR010427">
    <property type="entry name" value="DUF1023"/>
</dbReference>
<evidence type="ECO:0000259" key="2">
    <source>
        <dbReference type="Pfam" id="PF06259"/>
    </source>
</evidence>
<proteinExistence type="predicted"/>
<dbReference type="InterPro" id="IPR029058">
    <property type="entry name" value="AB_hydrolase_fold"/>
</dbReference>
<dbReference type="Pfam" id="PF06259">
    <property type="entry name" value="Abhydrolase_8"/>
    <property type="match status" value="1"/>
</dbReference>
<sequence>MRGMSGMSGMSGVRGMSGVSGVSGTSGISTDLRVDAIGRETGSLRSEPAARHRTAPSDPIPGPRTPSPHRGPRRPRRRLSRAALTALLTGALVVPLSAAARPGIPAPPPAALPPLTAGTTAAVYAANRANAATAARMAEAHGDHRRAAYDRAMASPSRHLLAFDGRGSGRAVEVFGDLARAERVAVLVPGSDTTLDTYDRFRATALALRDRLPRSRTAVVAWLGYAAPRTLSTAVLTPTRAGEGATELERFVRGLHTLPIGRDPEVSLLCHSYGTVVCARAAGRVDAENLVLVGSPGTGADSVTDLGTRARVWAARGAEDWIAHVPHTRVSLFGATVGLGADPVSPGFGARVFAAGDGGHSDYFRPGSTSLDNLAHIVLGETAEVSRG</sequence>
<keyword evidence="3" id="KW-0378">Hydrolase</keyword>
<protein>
    <submittedName>
        <fullName evidence="3">Alpha/beta hydrolase</fullName>
    </submittedName>
</protein>